<name>A0ABN9V2N7_9DINO</name>
<dbReference type="PANTHER" id="PTHR12385:SF4">
    <property type="entry name" value="PROTEIN PNS1"/>
    <property type="match status" value="1"/>
</dbReference>
<feature type="transmembrane region" description="Helical" evidence="7">
    <location>
        <begin position="700"/>
        <end position="722"/>
    </location>
</feature>
<feature type="transmembrane region" description="Helical" evidence="7">
    <location>
        <begin position="895"/>
        <end position="919"/>
    </location>
</feature>
<dbReference type="EMBL" id="CAUYUJ010016584">
    <property type="protein sequence ID" value="CAK0866875.1"/>
    <property type="molecule type" value="Genomic_DNA"/>
</dbReference>
<keyword evidence="4 7" id="KW-1133">Transmembrane helix</keyword>
<protein>
    <recommendedName>
        <fullName evidence="10">H(+)-exporting diphosphatase</fullName>
    </recommendedName>
</protein>
<gene>
    <name evidence="8" type="ORF">PCOR1329_LOCUS53951</name>
</gene>
<dbReference type="Pfam" id="PF04515">
    <property type="entry name" value="Choline_transpo"/>
    <property type="match status" value="2"/>
</dbReference>
<organism evidence="8 9">
    <name type="scientific">Prorocentrum cordatum</name>
    <dbReference type="NCBI Taxonomy" id="2364126"/>
    <lineage>
        <taxon>Eukaryota</taxon>
        <taxon>Sar</taxon>
        <taxon>Alveolata</taxon>
        <taxon>Dinophyceae</taxon>
        <taxon>Prorocentrales</taxon>
        <taxon>Prorocentraceae</taxon>
        <taxon>Prorocentrum</taxon>
    </lineage>
</organism>
<comment type="subcellular location">
    <subcellularLocation>
        <location evidence="1">Membrane</location>
        <topology evidence="1">Multi-pass membrane protein</topology>
    </subcellularLocation>
</comment>
<feature type="transmembrane region" description="Helical" evidence="7">
    <location>
        <begin position="162"/>
        <end position="183"/>
    </location>
</feature>
<feature type="transmembrane region" description="Helical" evidence="7">
    <location>
        <begin position="345"/>
        <end position="367"/>
    </location>
</feature>
<feature type="transmembrane region" description="Helical" evidence="7">
    <location>
        <begin position="204"/>
        <end position="228"/>
    </location>
</feature>
<evidence type="ECO:0000256" key="2">
    <source>
        <dbReference type="ARBA" id="ARBA00007168"/>
    </source>
</evidence>
<proteinExistence type="inferred from homology"/>
<evidence type="ECO:0008006" key="10">
    <source>
        <dbReference type="Google" id="ProtNLM"/>
    </source>
</evidence>
<feature type="region of interest" description="Disordered" evidence="6">
    <location>
        <begin position="483"/>
        <end position="504"/>
    </location>
</feature>
<keyword evidence="9" id="KW-1185">Reference proteome</keyword>
<feature type="transmembrane region" description="Helical" evidence="7">
    <location>
        <begin position="742"/>
        <end position="763"/>
    </location>
</feature>
<feature type="transmembrane region" description="Helical" evidence="7">
    <location>
        <begin position="925"/>
        <end position="947"/>
    </location>
</feature>
<keyword evidence="5 7" id="KW-0472">Membrane</keyword>
<feature type="transmembrane region" description="Helical" evidence="7">
    <location>
        <begin position="659"/>
        <end position="679"/>
    </location>
</feature>
<evidence type="ECO:0000313" key="9">
    <source>
        <dbReference type="Proteomes" id="UP001189429"/>
    </source>
</evidence>
<feature type="transmembrane region" description="Helical" evidence="7">
    <location>
        <begin position="828"/>
        <end position="850"/>
    </location>
</feature>
<feature type="transmembrane region" description="Helical" evidence="7">
    <location>
        <begin position="315"/>
        <end position="339"/>
    </location>
</feature>
<evidence type="ECO:0000256" key="3">
    <source>
        <dbReference type="ARBA" id="ARBA00022692"/>
    </source>
</evidence>
<reference evidence="8" key="1">
    <citation type="submission" date="2023-10" db="EMBL/GenBank/DDBJ databases">
        <authorList>
            <person name="Chen Y."/>
            <person name="Shah S."/>
            <person name="Dougan E. K."/>
            <person name="Thang M."/>
            <person name="Chan C."/>
        </authorList>
    </citation>
    <scope>NUCLEOTIDE SEQUENCE [LARGE SCALE GENOMIC DNA]</scope>
</reference>
<dbReference type="PANTHER" id="PTHR12385">
    <property type="entry name" value="CHOLINE TRANSPORTER-LIKE (SLC FAMILY 44)"/>
    <property type="match status" value="1"/>
</dbReference>
<accession>A0ABN9V2N7</accession>
<keyword evidence="3 7" id="KW-0812">Transmembrane</keyword>
<evidence type="ECO:0000256" key="5">
    <source>
        <dbReference type="ARBA" id="ARBA00023136"/>
    </source>
</evidence>
<sequence length="986" mass="102269">MQVQAQVPLGVRPGQTFTLQTSHGLVPVLGMAEAGGGASAPKGYRADPLTATADGLPLLVGIPVEKQEQKLSEIRRGGELVRDNAPFPARRTYRDAVWGVLFVALAMAMTVDRSSEDAEWKRIANTVYAGWRSSGSLGAGGILGGEAVSKNEAEDLTSTAQYVLYFFAVLIFIVGGQVAYYVCHVTYCGVFGRWYFGVDREGGVLGRSLSVALTTSFGSICCGSFLIAAVRALEAVLRKGRSDAQDSGNVVCCVVLCLLECVISCIGDLLEYFSEWAYVQAAVRGTSFVESARITHSLMTCANLLYVVQDLLVNAVVNLGAVLCGLVGGGVGAAVGFAASGADAALSGGIAGLLAGLLAGGAAAGIISSGTKAILVLWAENPAPLEASHPDAHRELEARIYGKLVGFCGAARVYSGRAAPSNRMQVQAQVPLGVRPGQTFTLQTSHGLVPVPPGASPGQQVVFTVPAHPAAVVGNPVVHGSVAGSAPPPQLGMAEAGSGASAPKGYRADPLTATADGLPLLAGIPVEKQEQKLSEIRRGGELVRDNAPFPARRTYRDAVWGVLFVALAMAMTVGAVYFGRSLSSDAQVDLSSEDAEWIANTVYAGLAGGVASLGAAMAYVWLASTAPACIVWTSLLFSPVLMIVSGLVFLVAVSAVAGLILIILGMLCLSCVFFCYRPLIPFMIKIVEVVSSVIRIHPCVMAVSLIGSVAGIVWTAICMITFTGAYLEFKNEAEDLTSTAQYVLYFFAVLIFIVGGQVAYYVCHVTYCGVFGRWYFGVDREGGVLGRSLSVALTTSFGSICCGSFLIAAVRALEAVLRKGRSDAQDSGNVVCCVVLCLLECVISCIGDLLEYFSEWAYVQAAVRGTSLVESARITHSLMTCANLLYVVQDLLVNAVVNLGAVLCGLVGGGVGAAVGFAASGADAALSGGIAGLLAGLLAGGAAAGIISSGTKAILVLWAENPAPLEASHPDAHRELEARIYGKLGQ</sequence>
<evidence type="ECO:0000313" key="8">
    <source>
        <dbReference type="EMBL" id="CAK0866875.1"/>
    </source>
</evidence>
<comment type="caution">
    <text evidence="8">The sequence shown here is derived from an EMBL/GenBank/DDBJ whole genome shotgun (WGS) entry which is preliminary data.</text>
</comment>
<evidence type="ECO:0000256" key="6">
    <source>
        <dbReference type="SAM" id="MobiDB-lite"/>
    </source>
</evidence>
<comment type="similarity">
    <text evidence="2">Belongs to the CTL (choline transporter-like) family.</text>
</comment>
<feature type="transmembrane region" description="Helical" evidence="7">
    <location>
        <begin position="558"/>
        <end position="578"/>
    </location>
</feature>
<feature type="transmembrane region" description="Helical" evidence="7">
    <location>
        <begin position="629"/>
        <end position="653"/>
    </location>
</feature>
<feature type="transmembrane region" description="Helical" evidence="7">
    <location>
        <begin position="598"/>
        <end position="622"/>
    </location>
</feature>
<evidence type="ECO:0000256" key="4">
    <source>
        <dbReference type="ARBA" id="ARBA00022989"/>
    </source>
</evidence>
<evidence type="ECO:0000256" key="7">
    <source>
        <dbReference type="SAM" id="Phobius"/>
    </source>
</evidence>
<dbReference type="InterPro" id="IPR007603">
    <property type="entry name" value="Choline_transptr-like"/>
</dbReference>
<evidence type="ECO:0000256" key="1">
    <source>
        <dbReference type="ARBA" id="ARBA00004141"/>
    </source>
</evidence>
<dbReference type="Proteomes" id="UP001189429">
    <property type="component" value="Unassembled WGS sequence"/>
</dbReference>